<accession>A0A1J3CK83</accession>
<dbReference type="SMART" id="SM00361">
    <property type="entry name" value="RRM_1"/>
    <property type="match status" value="1"/>
</dbReference>
<dbReference type="InterPro" id="IPR052462">
    <property type="entry name" value="SLIRP/GR-RBP-like"/>
</dbReference>
<dbReference type="InterPro" id="IPR000504">
    <property type="entry name" value="RRM_dom"/>
</dbReference>
<dbReference type="CDD" id="cd00590">
    <property type="entry name" value="RRM_SF"/>
    <property type="match status" value="1"/>
</dbReference>
<dbReference type="InterPro" id="IPR035979">
    <property type="entry name" value="RBD_domain_sf"/>
</dbReference>
<organism evidence="4">
    <name type="scientific">Noccaea caerulescens</name>
    <name type="common">Alpine penny-cress</name>
    <name type="synonym">Thlaspi caerulescens</name>
    <dbReference type="NCBI Taxonomy" id="107243"/>
    <lineage>
        <taxon>Eukaryota</taxon>
        <taxon>Viridiplantae</taxon>
        <taxon>Streptophyta</taxon>
        <taxon>Embryophyta</taxon>
        <taxon>Tracheophyta</taxon>
        <taxon>Spermatophyta</taxon>
        <taxon>Magnoliopsida</taxon>
        <taxon>eudicotyledons</taxon>
        <taxon>Gunneridae</taxon>
        <taxon>Pentapetalae</taxon>
        <taxon>rosids</taxon>
        <taxon>malvids</taxon>
        <taxon>Brassicales</taxon>
        <taxon>Brassicaceae</taxon>
        <taxon>Coluteocarpeae</taxon>
        <taxon>Noccaea</taxon>
    </lineage>
</organism>
<feature type="domain" description="RRM" evidence="3">
    <location>
        <begin position="85"/>
        <end position="163"/>
    </location>
</feature>
<protein>
    <submittedName>
        <fullName evidence="4">Cold-inducible RNA-binding protein</fullName>
    </submittedName>
</protein>
<sequence length="180" mass="20325">MALSQSSFSPTFQTLLQKHQFFGTSQNPRKLIFPTTETPKSPLVSSFHTAKIKPGSTLRTISCIAGDISEDGTREANSPLSTWISSVFVKGFPDSVSEGRLRKVFSEFGEVCNVKIIINERTQQSRGYGYVWFNNKEDAQLAVEAMNGKFFDGRFILVKFGQPGLSRRRRSHSDFHFVYK</sequence>
<dbReference type="Pfam" id="PF00076">
    <property type="entry name" value="RRM_1"/>
    <property type="match status" value="1"/>
</dbReference>
<dbReference type="GO" id="GO:0003723">
    <property type="term" value="F:RNA binding"/>
    <property type="evidence" value="ECO:0007669"/>
    <property type="project" value="UniProtKB-UniRule"/>
</dbReference>
<reference evidence="4" key="1">
    <citation type="submission" date="2016-07" db="EMBL/GenBank/DDBJ databases">
        <title>De novo transcriptome assembly of four accessions of the metal hyperaccumulator plant Noccaea caerulescens.</title>
        <authorList>
            <person name="Blande D."/>
            <person name="Halimaa P."/>
            <person name="Tervahauta A.I."/>
            <person name="Aarts M.G."/>
            <person name="Karenlampi S.O."/>
        </authorList>
    </citation>
    <scope>NUCLEOTIDE SEQUENCE</scope>
</reference>
<evidence type="ECO:0000313" key="4">
    <source>
        <dbReference type="EMBL" id="JAU06248.1"/>
    </source>
</evidence>
<dbReference type="PANTHER" id="PTHR48027">
    <property type="entry name" value="HETEROGENEOUS NUCLEAR RIBONUCLEOPROTEIN 87F-RELATED"/>
    <property type="match status" value="1"/>
</dbReference>
<dbReference type="Gene3D" id="3.30.70.330">
    <property type="match status" value="1"/>
</dbReference>
<evidence type="ECO:0000256" key="2">
    <source>
        <dbReference type="PROSITE-ProRule" id="PRU00176"/>
    </source>
</evidence>
<proteinExistence type="predicted"/>
<gene>
    <name evidence="4" type="ORF">GA_TR19268_c1_g1_i1_g.62546</name>
</gene>
<name>A0A1J3CK83_NOCCA</name>
<dbReference type="InterPro" id="IPR003954">
    <property type="entry name" value="RRM_euk-type"/>
</dbReference>
<dbReference type="SUPFAM" id="SSF54928">
    <property type="entry name" value="RNA-binding domain, RBD"/>
    <property type="match status" value="1"/>
</dbReference>
<dbReference type="SMART" id="SM00360">
    <property type="entry name" value="RRM"/>
    <property type="match status" value="1"/>
</dbReference>
<dbReference type="EMBL" id="GEVI01026072">
    <property type="protein sequence ID" value="JAU06248.1"/>
    <property type="molecule type" value="Transcribed_RNA"/>
</dbReference>
<dbReference type="InterPro" id="IPR012677">
    <property type="entry name" value="Nucleotide-bd_a/b_plait_sf"/>
</dbReference>
<keyword evidence="1 2" id="KW-0694">RNA-binding</keyword>
<dbReference type="PROSITE" id="PS50102">
    <property type="entry name" value="RRM"/>
    <property type="match status" value="1"/>
</dbReference>
<evidence type="ECO:0000256" key="1">
    <source>
        <dbReference type="ARBA" id="ARBA00022884"/>
    </source>
</evidence>
<dbReference type="AlphaFoldDB" id="A0A1J3CK83"/>
<evidence type="ECO:0000259" key="3">
    <source>
        <dbReference type="PROSITE" id="PS50102"/>
    </source>
</evidence>